<dbReference type="CDD" id="cd13578">
    <property type="entry name" value="PBP2_Bug27"/>
    <property type="match status" value="1"/>
</dbReference>
<evidence type="ECO:0000313" key="4">
    <source>
        <dbReference type="Proteomes" id="UP000274097"/>
    </source>
</evidence>
<dbReference type="PANTHER" id="PTHR42928:SF5">
    <property type="entry name" value="BLR1237 PROTEIN"/>
    <property type="match status" value="1"/>
</dbReference>
<reference evidence="3 4" key="1">
    <citation type="submission" date="2018-10" db="EMBL/GenBank/DDBJ databases">
        <title>Roseomonas sp. nov., isolated from feces of Tibetan antelopes in the Qinghai-Tibet plateau, China.</title>
        <authorList>
            <person name="Tian Z."/>
        </authorList>
    </citation>
    <scope>NUCLEOTIDE SEQUENCE [LARGE SCALE GENOMIC DNA]</scope>
    <source>
        <strain evidence="3 4">Z23</strain>
    </source>
</reference>
<protein>
    <submittedName>
        <fullName evidence="3">Tripartite tricarboxylate transporter substrate binding protein</fullName>
    </submittedName>
</protein>
<evidence type="ECO:0000313" key="3">
    <source>
        <dbReference type="EMBL" id="RMI17291.1"/>
    </source>
</evidence>
<keyword evidence="4" id="KW-1185">Reference proteome</keyword>
<dbReference type="Gene3D" id="3.40.190.10">
    <property type="entry name" value="Periplasmic binding protein-like II"/>
    <property type="match status" value="1"/>
</dbReference>
<feature type="chain" id="PRO_5047349636" evidence="2">
    <location>
        <begin position="32"/>
        <end position="332"/>
    </location>
</feature>
<dbReference type="EMBL" id="RFLX01000033">
    <property type="protein sequence ID" value="RMI17291.1"/>
    <property type="molecule type" value="Genomic_DNA"/>
</dbReference>
<name>A0ABX9VEW4_9PROT</name>
<organism evidence="3 4">
    <name type="scientific">Teichococcus wenyumeiae</name>
    <dbReference type="NCBI Taxonomy" id="2478470"/>
    <lineage>
        <taxon>Bacteria</taxon>
        <taxon>Pseudomonadati</taxon>
        <taxon>Pseudomonadota</taxon>
        <taxon>Alphaproteobacteria</taxon>
        <taxon>Acetobacterales</taxon>
        <taxon>Roseomonadaceae</taxon>
        <taxon>Roseomonas</taxon>
    </lineage>
</organism>
<accession>A0ABX9VEW4</accession>
<dbReference type="InterPro" id="IPR005064">
    <property type="entry name" value="BUG"/>
</dbReference>
<feature type="signal peptide" evidence="2">
    <location>
        <begin position="1"/>
        <end position="31"/>
    </location>
</feature>
<dbReference type="Proteomes" id="UP000274097">
    <property type="component" value="Unassembled WGS sequence"/>
</dbReference>
<keyword evidence="2" id="KW-0732">Signal</keyword>
<dbReference type="PIRSF" id="PIRSF017082">
    <property type="entry name" value="YflP"/>
    <property type="match status" value="1"/>
</dbReference>
<dbReference type="Gene3D" id="3.40.190.150">
    <property type="entry name" value="Bordetella uptake gene, domain 1"/>
    <property type="match status" value="1"/>
</dbReference>
<dbReference type="PANTHER" id="PTHR42928">
    <property type="entry name" value="TRICARBOXYLATE-BINDING PROTEIN"/>
    <property type="match status" value="1"/>
</dbReference>
<dbReference type="SUPFAM" id="SSF53850">
    <property type="entry name" value="Periplasmic binding protein-like II"/>
    <property type="match status" value="1"/>
</dbReference>
<comment type="caution">
    <text evidence="3">The sequence shown here is derived from an EMBL/GenBank/DDBJ whole genome shotgun (WGS) entry which is preliminary data.</text>
</comment>
<comment type="similarity">
    <text evidence="1">Belongs to the UPF0065 (bug) family.</text>
</comment>
<gene>
    <name evidence="3" type="ORF">EBE87_23375</name>
</gene>
<dbReference type="InterPro" id="IPR042100">
    <property type="entry name" value="Bug_dom1"/>
</dbReference>
<sequence length="332" mass="34814">MSTMADAPFQPTRRTWLAGAAATAFSAPALAQSGWPDRSIRVLVGYPAGGANDLVARSVAVGLSSRLSQSVVVENRAGAGGTLAADVAARAAPDGYNLFFISSAQVLAPSIRRNLSFDPVRDFTYIALGARSPYYLIAHPSLGVNSVAELVALAKSRPGRIQFASSGVGAGPHLTMSYFMNVAGIELDHVPYRGDADAIIDLAAGRVPLAFISIPASGPHVEAGTLRALAVSGAERVSVAPNVPTVAESGYPGFEMDAWWGLAGPAGLPASIVQRLATEIRPILDAPEYAARFAQQGIVPSKVGPEDFTRLVRADRVRFDNIVRDARIPVQD</sequence>
<dbReference type="Pfam" id="PF03401">
    <property type="entry name" value="TctC"/>
    <property type="match status" value="1"/>
</dbReference>
<evidence type="ECO:0000256" key="2">
    <source>
        <dbReference type="SAM" id="SignalP"/>
    </source>
</evidence>
<proteinExistence type="inferred from homology"/>
<evidence type="ECO:0000256" key="1">
    <source>
        <dbReference type="ARBA" id="ARBA00006987"/>
    </source>
</evidence>